<dbReference type="SUPFAM" id="SSF144083">
    <property type="entry name" value="Magnesium transport protein CorA, transmembrane region"/>
    <property type="match status" value="1"/>
</dbReference>
<dbReference type="EMBL" id="ACKX01000197">
    <property type="protein sequence ID" value="EEJ50699.1"/>
    <property type="molecule type" value="Genomic_DNA"/>
</dbReference>
<proteinExistence type="inferred from homology"/>
<dbReference type="Gene3D" id="1.20.58.340">
    <property type="entry name" value="Magnesium transport protein CorA, transmembrane region"/>
    <property type="match status" value="2"/>
</dbReference>
<dbReference type="eggNOG" id="COG0598">
    <property type="taxonomic scope" value="Bacteria"/>
</dbReference>
<dbReference type="Proteomes" id="UP000004121">
    <property type="component" value="Unassembled WGS sequence"/>
</dbReference>
<sequence>MEIGENMLVTKKLSNDNTWININSDEITKHSKVYEEYDIDPKTLEYALDENEHAHMDYDREDGTVTFIYSVLDLEKDKEYYETVPLTFIVQKNRLVTISNEDNVYIIQKMCEYVDGKENLSIYTLLFASLEMISNAYYPIIERLDKQKDEINHLLRQKTTKKNLYALSDLEVGMIYLRSAATQNRLLLEHIQAHAIYRSFDEEESAQFDDAMVEARQLVSMTELLSTVARQLLDSYNNILNNDLNNNLSTLTIFEILLSVLAVITGFFGMNVPLPLMNERKAWVLICAVSALIWIALTWVMRWIIKRR</sequence>
<evidence type="ECO:0000313" key="7">
    <source>
        <dbReference type="EMBL" id="EEJ50699.1"/>
    </source>
</evidence>
<comment type="caution">
    <text evidence="7">The sequence shown here is derived from an EMBL/GenBank/DDBJ whole genome shotgun (WGS) entry which is preliminary data.</text>
</comment>
<dbReference type="InterPro" id="IPR045861">
    <property type="entry name" value="CorA_cytoplasmic_dom"/>
</dbReference>
<evidence type="ECO:0000256" key="3">
    <source>
        <dbReference type="ARBA" id="ARBA00022692"/>
    </source>
</evidence>
<comment type="subcellular location">
    <subcellularLocation>
        <location evidence="1">Membrane</location>
        <topology evidence="1">Multi-pass membrane protein</topology>
    </subcellularLocation>
</comment>
<evidence type="ECO:0000256" key="6">
    <source>
        <dbReference type="SAM" id="Phobius"/>
    </source>
</evidence>
<keyword evidence="8" id="KW-1185">Reference proteome</keyword>
<keyword evidence="3 6" id="KW-0812">Transmembrane</keyword>
<feature type="transmembrane region" description="Helical" evidence="6">
    <location>
        <begin position="282"/>
        <end position="305"/>
    </location>
</feature>
<evidence type="ECO:0000256" key="1">
    <source>
        <dbReference type="ARBA" id="ARBA00004141"/>
    </source>
</evidence>
<evidence type="ECO:0000313" key="8">
    <source>
        <dbReference type="Proteomes" id="UP000004121"/>
    </source>
</evidence>
<dbReference type="PANTHER" id="PTHR47891">
    <property type="entry name" value="TRANSPORTER-RELATED"/>
    <property type="match status" value="1"/>
</dbReference>
<dbReference type="GO" id="GO:0046873">
    <property type="term" value="F:metal ion transmembrane transporter activity"/>
    <property type="evidence" value="ECO:0007669"/>
    <property type="project" value="InterPro"/>
</dbReference>
<evidence type="ECO:0000256" key="2">
    <source>
        <dbReference type="ARBA" id="ARBA00009765"/>
    </source>
</evidence>
<dbReference type="PANTHER" id="PTHR47891:SF1">
    <property type="entry name" value="CORA-MAGNESIUM AND COBALT TRANSPORTER"/>
    <property type="match status" value="1"/>
</dbReference>
<name>C2KZV7_9FIRM</name>
<evidence type="ECO:0000256" key="4">
    <source>
        <dbReference type="ARBA" id="ARBA00022989"/>
    </source>
</evidence>
<reference evidence="7 8" key="1">
    <citation type="submission" date="2009-04" db="EMBL/GenBank/DDBJ databases">
        <authorList>
            <person name="Qin X."/>
            <person name="Bachman B."/>
            <person name="Battles P."/>
            <person name="Bell A."/>
            <person name="Bess C."/>
            <person name="Bickham C."/>
            <person name="Chaboub L."/>
            <person name="Chen D."/>
            <person name="Coyle M."/>
            <person name="Deiros D.R."/>
            <person name="Dinh H."/>
            <person name="Forbes L."/>
            <person name="Fowler G."/>
            <person name="Francisco L."/>
            <person name="Fu Q."/>
            <person name="Gubbala S."/>
            <person name="Hale W."/>
            <person name="Han Y."/>
            <person name="Hemphill L."/>
            <person name="Highlander S.K."/>
            <person name="Hirani K."/>
            <person name="Hogues M."/>
            <person name="Jackson L."/>
            <person name="Jakkamsetti A."/>
            <person name="Javaid M."/>
            <person name="Jiang H."/>
            <person name="Korchina V."/>
            <person name="Kovar C."/>
            <person name="Lara F."/>
            <person name="Lee S."/>
            <person name="Mata R."/>
            <person name="Mathew T."/>
            <person name="Moen C."/>
            <person name="Morales K."/>
            <person name="Munidasa M."/>
            <person name="Nazareth L."/>
            <person name="Ngo R."/>
            <person name="Nguyen L."/>
            <person name="Okwuonu G."/>
            <person name="Ongeri F."/>
            <person name="Patil S."/>
            <person name="Petrosino J."/>
            <person name="Pham C."/>
            <person name="Pham P."/>
            <person name="Pu L.-L."/>
            <person name="Puazo M."/>
            <person name="Raj R."/>
            <person name="Reid J."/>
            <person name="Rouhana J."/>
            <person name="Saada N."/>
            <person name="Shang Y."/>
            <person name="Simmons D."/>
            <person name="Thornton R."/>
            <person name="Warren J."/>
            <person name="Weissenberger G."/>
            <person name="Zhang J."/>
            <person name="Zhang L."/>
            <person name="Zhou C."/>
            <person name="Zhu D."/>
            <person name="Muzny D."/>
            <person name="Worley K."/>
            <person name="Gibbs R."/>
        </authorList>
    </citation>
    <scope>NUCLEOTIDE SEQUENCE [LARGE SCALE GENOMIC DNA]</scope>
    <source>
        <strain evidence="7 8">F0268</strain>
    </source>
</reference>
<accession>C2KZV7</accession>
<dbReference type="SUPFAM" id="SSF143865">
    <property type="entry name" value="CorA soluble domain-like"/>
    <property type="match status" value="1"/>
</dbReference>
<dbReference type="AlphaFoldDB" id="C2KZV7"/>
<feature type="transmembrane region" description="Helical" evidence="6">
    <location>
        <begin position="248"/>
        <end position="270"/>
    </location>
</feature>
<gene>
    <name evidence="7" type="primary">corA1</name>
    <name evidence="7" type="ORF">HMPREF6123_2026</name>
</gene>
<dbReference type="InterPro" id="IPR002523">
    <property type="entry name" value="MgTranspt_CorA/ZnTranspt_ZntB"/>
</dbReference>
<dbReference type="InterPro" id="IPR047199">
    <property type="entry name" value="CorA-like"/>
</dbReference>
<protein>
    <submittedName>
        <fullName evidence="7">CorA-like protein</fullName>
    </submittedName>
</protein>
<evidence type="ECO:0000256" key="5">
    <source>
        <dbReference type="ARBA" id="ARBA00023136"/>
    </source>
</evidence>
<dbReference type="InParanoid" id="C2KZV7"/>
<dbReference type="HOGENOM" id="CLU_007127_8_0_9"/>
<comment type="similarity">
    <text evidence="2">Belongs to the CorA metal ion transporter (MIT) (TC 1.A.35) family.</text>
</comment>
<dbReference type="STRING" id="585501.HMPREF6123_2026"/>
<dbReference type="GO" id="GO:0016020">
    <property type="term" value="C:membrane"/>
    <property type="evidence" value="ECO:0007669"/>
    <property type="project" value="UniProtKB-SubCell"/>
</dbReference>
<dbReference type="Pfam" id="PF01544">
    <property type="entry name" value="CorA"/>
    <property type="match status" value="1"/>
</dbReference>
<dbReference type="InterPro" id="IPR045863">
    <property type="entry name" value="CorA_TM1_TM2"/>
</dbReference>
<dbReference type="CDD" id="cd12827">
    <property type="entry name" value="EcCorA_ZntB-like_u2"/>
    <property type="match status" value="1"/>
</dbReference>
<keyword evidence="5 6" id="KW-0472">Membrane</keyword>
<keyword evidence="4 6" id="KW-1133">Transmembrane helix</keyword>
<organism evidence="7 8">
    <name type="scientific">Oribacterium sinus F0268</name>
    <dbReference type="NCBI Taxonomy" id="585501"/>
    <lineage>
        <taxon>Bacteria</taxon>
        <taxon>Bacillati</taxon>
        <taxon>Bacillota</taxon>
        <taxon>Clostridia</taxon>
        <taxon>Lachnospirales</taxon>
        <taxon>Lachnospiraceae</taxon>
        <taxon>Oribacterium</taxon>
    </lineage>
</organism>
<dbReference type="Gene3D" id="3.30.460.20">
    <property type="entry name" value="CorA soluble domain-like"/>
    <property type="match status" value="1"/>
</dbReference>